<feature type="domain" description="Protein FecR C-terminal" evidence="4">
    <location>
        <begin position="289"/>
        <end position="357"/>
    </location>
</feature>
<gene>
    <name evidence="5" type="ORF">H3N35_18380</name>
</gene>
<keyword evidence="1" id="KW-1133">Transmembrane helix</keyword>
<dbReference type="Gene3D" id="3.55.50.30">
    <property type="match status" value="1"/>
</dbReference>
<dbReference type="InterPro" id="IPR032508">
    <property type="entry name" value="FecR_C"/>
</dbReference>
<dbReference type="EMBL" id="CP059693">
    <property type="protein sequence ID" value="WDE10234.1"/>
    <property type="molecule type" value="Genomic_DNA"/>
</dbReference>
<reference evidence="5 6" key="1">
    <citation type="journal article" date="2022" name="Mar. Drugs">
        <title>Bioassay-Guided Fractionation Leads to the Detection of Cholic Acid Generated by the Rare Thalassomonas sp.</title>
        <authorList>
            <person name="Pheiffer F."/>
            <person name="Schneider Y.K."/>
            <person name="Hansen E.H."/>
            <person name="Andersen J.H."/>
            <person name="Isaksson J."/>
            <person name="Busche T."/>
            <person name="R C."/>
            <person name="Kalinowski J."/>
            <person name="Zyl L.V."/>
            <person name="Trindade M."/>
        </authorList>
    </citation>
    <scope>NUCLEOTIDE SEQUENCE [LARGE SCALE GENOMIC DNA]</scope>
    <source>
        <strain evidence="5 6">A5K-61T</strain>
    </source>
</reference>
<dbReference type="RefSeq" id="WP_274050257.1">
    <property type="nucleotide sequence ID" value="NZ_CP059693.1"/>
</dbReference>
<dbReference type="Pfam" id="PF04773">
    <property type="entry name" value="FecR"/>
    <property type="match status" value="1"/>
</dbReference>
<dbReference type="InterPro" id="IPR012373">
    <property type="entry name" value="Ferrdict_sens_TM"/>
</dbReference>
<sequence length="362" mass="39810">MSNIHQIHERSQDEEQRLDAASDWIAKLDRGLSPGEQQQLAAWLAQDVQNTAVLLEVAQLWDKMAELSRLSDIFPQAPVKKKKSAPWLVSIAASLVLAFGFYLGKQTFFPAPLESPSAVVAIQASYQTGIGESNTINLPDSSKIVLNTNSFVQVKYTENARIIELQRGEIHIDVAHDKSRPLSVIAGGEIIQAVGTAFNVEVRNELVELIVTDGKVLVAKEEKASLNALLDSLLDNDLKQMAKRLPPSALLISKGEKINLDGTGNSQQAIVKVDPVEIAASLSWRNGNLIFRGESLAEAMAEISRYTQIEFELDSDKNLEQIQVAGMFKTGDVTGLLDVLSRNFNISYEKVSHDKIFLKYAG</sequence>
<name>A0ABY7V9B3_9GAMM</name>
<evidence type="ECO:0000256" key="1">
    <source>
        <dbReference type="SAM" id="Phobius"/>
    </source>
</evidence>
<evidence type="ECO:0000259" key="3">
    <source>
        <dbReference type="Pfam" id="PF16220"/>
    </source>
</evidence>
<feature type="domain" description="FecR protein" evidence="2">
    <location>
        <begin position="126"/>
        <end position="216"/>
    </location>
</feature>
<evidence type="ECO:0000313" key="5">
    <source>
        <dbReference type="EMBL" id="WDE10234.1"/>
    </source>
</evidence>
<evidence type="ECO:0000259" key="4">
    <source>
        <dbReference type="Pfam" id="PF16344"/>
    </source>
</evidence>
<dbReference type="InterPro" id="IPR006860">
    <property type="entry name" value="FecR"/>
</dbReference>
<dbReference type="InterPro" id="IPR032623">
    <property type="entry name" value="FecR_N"/>
</dbReference>
<accession>A0ABY7V9B3</accession>
<dbReference type="Pfam" id="PF16220">
    <property type="entry name" value="DUF4880"/>
    <property type="match status" value="1"/>
</dbReference>
<evidence type="ECO:0000259" key="2">
    <source>
        <dbReference type="Pfam" id="PF04773"/>
    </source>
</evidence>
<proteinExistence type="predicted"/>
<dbReference type="Pfam" id="PF16344">
    <property type="entry name" value="FecR_C"/>
    <property type="match status" value="1"/>
</dbReference>
<dbReference type="PANTHER" id="PTHR30273">
    <property type="entry name" value="PERIPLASMIC SIGNAL SENSOR AND SIGMA FACTOR ACTIVATOR FECR-RELATED"/>
    <property type="match status" value="1"/>
</dbReference>
<dbReference type="Proteomes" id="UP001215231">
    <property type="component" value="Chromosome"/>
</dbReference>
<dbReference type="Gene3D" id="2.60.120.1440">
    <property type="match status" value="1"/>
</dbReference>
<keyword evidence="1" id="KW-0812">Transmembrane</keyword>
<dbReference type="PIRSF" id="PIRSF018266">
    <property type="entry name" value="FecR"/>
    <property type="match status" value="1"/>
</dbReference>
<feature type="transmembrane region" description="Helical" evidence="1">
    <location>
        <begin position="85"/>
        <end position="104"/>
    </location>
</feature>
<keyword evidence="1" id="KW-0472">Membrane</keyword>
<keyword evidence="6" id="KW-1185">Reference proteome</keyword>
<feature type="domain" description="FecR N-terminal" evidence="3">
    <location>
        <begin position="19"/>
        <end position="60"/>
    </location>
</feature>
<protein>
    <submittedName>
        <fullName evidence="5">FecR domain-containing protein</fullName>
    </submittedName>
</protein>
<dbReference type="PANTHER" id="PTHR30273:SF2">
    <property type="entry name" value="PROTEIN FECR"/>
    <property type="match status" value="1"/>
</dbReference>
<evidence type="ECO:0000313" key="6">
    <source>
        <dbReference type="Proteomes" id="UP001215231"/>
    </source>
</evidence>
<organism evidence="5 6">
    <name type="scientific">Thalassomonas haliotis</name>
    <dbReference type="NCBI Taxonomy" id="485448"/>
    <lineage>
        <taxon>Bacteria</taxon>
        <taxon>Pseudomonadati</taxon>
        <taxon>Pseudomonadota</taxon>
        <taxon>Gammaproteobacteria</taxon>
        <taxon>Alteromonadales</taxon>
        <taxon>Colwelliaceae</taxon>
        <taxon>Thalassomonas</taxon>
    </lineage>
</organism>